<proteinExistence type="predicted"/>
<evidence type="ECO:0000313" key="1">
    <source>
        <dbReference type="EMBL" id="KAJ6995855.1"/>
    </source>
</evidence>
<dbReference type="Proteomes" id="UP001164929">
    <property type="component" value="Chromosome 5"/>
</dbReference>
<evidence type="ECO:0000313" key="2">
    <source>
        <dbReference type="Proteomes" id="UP001164929"/>
    </source>
</evidence>
<reference evidence="1" key="1">
    <citation type="journal article" date="2023" name="Mol. Ecol. Resour.">
        <title>Chromosome-level genome assembly of a triploid poplar Populus alba 'Berolinensis'.</title>
        <authorList>
            <person name="Chen S."/>
            <person name="Yu Y."/>
            <person name="Wang X."/>
            <person name="Wang S."/>
            <person name="Zhang T."/>
            <person name="Zhou Y."/>
            <person name="He R."/>
            <person name="Meng N."/>
            <person name="Wang Y."/>
            <person name="Liu W."/>
            <person name="Liu Z."/>
            <person name="Liu J."/>
            <person name="Guo Q."/>
            <person name="Huang H."/>
            <person name="Sederoff R.R."/>
            <person name="Wang G."/>
            <person name="Qu G."/>
            <person name="Chen S."/>
        </authorList>
    </citation>
    <scope>NUCLEOTIDE SEQUENCE</scope>
    <source>
        <strain evidence="1">SC-2020</strain>
    </source>
</reference>
<accession>A0AAD6QTC1</accession>
<gene>
    <name evidence="1" type="ORF">NC653_012662</name>
</gene>
<comment type="caution">
    <text evidence="1">The sequence shown here is derived from an EMBL/GenBank/DDBJ whole genome shotgun (WGS) entry which is preliminary data.</text>
</comment>
<keyword evidence="2" id="KW-1185">Reference proteome</keyword>
<sequence>MGKVMFIKTHSTMDCTFDGAWCAAAPHTDTWCKGIHAQPQRVPRLQGGEVKPQVSDTWCWGQIRESADLHARSEHGTPSIGSGVLTQITWV</sequence>
<protein>
    <submittedName>
        <fullName evidence="1">Uncharacterized protein</fullName>
    </submittedName>
</protein>
<dbReference type="AlphaFoldDB" id="A0AAD6QTC1"/>
<organism evidence="1 2">
    <name type="scientific">Populus alba x Populus x berolinensis</name>
    <dbReference type="NCBI Taxonomy" id="444605"/>
    <lineage>
        <taxon>Eukaryota</taxon>
        <taxon>Viridiplantae</taxon>
        <taxon>Streptophyta</taxon>
        <taxon>Embryophyta</taxon>
        <taxon>Tracheophyta</taxon>
        <taxon>Spermatophyta</taxon>
        <taxon>Magnoliopsida</taxon>
        <taxon>eudicotyledons</taxon>
        <taxon>Gunneridae</taxon>
        <taxon>Pentapetalae</taxon>
        <taxon>rosids</taxon>
        <taxon>fabids</taxon>
        <taxon>Malpighiales</taxon>
        <taxon>Salicaceae</taxon>
        <taxon>Saliceae</taxon>
        <taxon>Populus</taxon>
    </lineage>
</organism>
<name>A0AAD6QTC1_9ROSI</name>
<dbReference type="EMBL" id="JAQIZT010000005">
    <property type="protein sequence ID" value="KAJ6995855.1"/>
    <property type="molecule type" value="Genomic_DNA"/>
</dbReference>